<protein>
    <submittedName>
        <fullName evidence="2">Uncharacterized protein</fullName>
    </submittedName>
</protein>
<dbReference type="Proteomes" id="UP001266305">
    <property type="component" value="Unassembled WGS sequence"/>
</dbReference>
<reference evidence="2 3" key="1">
    <citation type="submission" date="2023-05" db="EMBL/GenBank/DDBJ databases">
        <title>B98-5 Cell Line De Novo Hybrid Assembly: An Optical Mapping Approach.</title>
        <authorList>
            <person name="Kananen K."/>
            <person name="Auerbach J.A."/>
            <person name="Kautto E."/>
            <person name="Blachly J.S."/>
        </authorList>
    </citation>
    <scope>NUCLEOTIDE SEQUENCE [LARGE SCALE GENOMIC DNA]</scope>
    <source>
        <strain evidence="2">B95-8</strain>
        <tissue evidence="2">Cell line</tissue>
    </source>
</reference>
<evidence type="ECO:0000256" key="1">
    <source>
        <dbReference type="SAM" id="MobiDB-lite"/>
    </source>
</evidence>
<gene>
    <name evidence="2" type="ORF">P7K49_024750</name>
</gene>
<comment type="caution">
    <text evidence="2">The sequence shown here is derived from an EMBL/GenBank/DDBJ whole genome shotgun (WGS) entry which is preliminary data.</text>
</comment>
<name>A0ABQ9UQD3_SAGOE</name>
<dbReference type="EMBL" id="JASSZA010000011">
    <property type="protein sequence ID" value="KAK2099299.1"/>
    <property type="molecule type" value="Genomic_DNA"/>
</dbReference>
<sequence>MHHLNPAAFRCMLQGVTLAQATSPAHMLGTSDGTFQNKEAHGGRVCVSKHHMELLVKRCFSSVSIPGGLQHPGGPGGRDVFSRQPFWISGYVSPNLGRWVGAGGRRVYWSMGGHGVCRAFWRQALPTHMGSDQDQGKAQDSPEGQKREPHVPSQRSGPPSTWGHLGLFQPETRNVKAGGSPLLLRRKCGQERPGRSSATCGQGCLGTSESPPCLMGSRGNGTMRGKGLLKAFLPTLCP</sequence>
<proteinExistence type="predicted"/>
<feature type="region of interest" description="Disordered" evidence="1">
    <location>
        <begin position="128"/>
        <end position="166"/>
    </location>
</feature>
<keyword evidence="3" id="KW-1185">Reference proteome</keyword>
<organism evidence="2 3">
    <name type="scientific">Saguinus oedipus</name>
    <name type="common">Cotton-top tamarin</name>
    <name type="synonym">Oedipomidas oedipus</name>
    <dbReference type="NCBI Taxonomy" id="9490"/>
    <lineage>
        <taxon>Eukaryota</taxon>
        <taxon>Metazoa</taxon>
        <taxon>Chordata</taxon>
        <taxon>Craniata</taxon>
        <taxon>Vertebrata</taxon>
        <taxon>Euteleostomi</taxon>
        <taxon>Mammalia</taxon>
        <taxon>Eutheria</taxon>
        <taxon>Euarchontoglires</taxon>
        <taxon>Primates</taxon>
        <taxon>Haplorrhini</taxon>
        <taxon>Platyrrhini</taxon>
        <taxon>Cebidae</taxon>
        <taxon>Callitrichinae</taxon>
        <taxon>Saguinus</taxon>
    </lineage>
</organism>
<accession>A0ABQ9UQD3</accession>
<evidence type="ECO:0000313" key="3">
    <source>
        <dbReference type="Proteomes" id="UP001266305"/>
    </source>
</evidence>
<evidence type="ECO:0000313" key="2">
    <source>
        <dbReference type="EMBL" id="KAK2099299.1"/>
    </source>
</evidence>